<organism evidence="1 2">
    <name type="scientific">Nematostella vectensis</name>
    <name type="common">Starlet sea anemone</name>
    <dbReference type="NCBI Taxonomy" id="45351"/>
    <lineage>
        <taxon>Eukaryota</taxon>
        <taxon>Metazoa</taxon>
        <taxon>Cnidaria</taxon>
        <taxon>Anthozoa</taxon>
        <taxon>Hexacorallia</taxon>
        <taxon>Actiniaria</taxon>
        <taxon>Edwardsiidae</taxon>
        <taxon>Nematostella</taxon>
    </lineage>
</organism>
<dbReference type="eggNOG" id="ENOG502QRUQ">
    <property type="taxonomic scope" value="Eukaryota"/>
</dbReference>
<dbReference type="HOGENOM" id="CLU_019308_2_0_1"/>
<evidence type="ECO:0000313" key="2">
    <source>
        <dbReference type="Proteomes" id="UP000001593"/>
    </source>
</evidence>
<reference evidence="1 2" key="1">
    <citation type="journal article" date="2007" name="Science">
        <title>Sea anemone genome reveals ancestral eumetazoan gene repertoire and genomic organization.</title>
        <authorList>
            <person name="Putnam N.H."/>
            <person name="Srivastava M."/>
            <person name="Hellsten U."/>
            <person name="Dirks B."/>
            <person name="Chapman J."/>
            <person name="Salamov A."/>
            <person name="Terry A."/>
            <person name="Shapiro H."/>
            <person name="Lindquist E."/>
            <person name="Kapitonov V.V."/>
            <person name="Jurka J."/>
            <person name="Genikhovich G."/>
            <person name="Grigoriev I.V."/>
            <person name="Lucas S.M."/>
            <person name="Steele R.E."/>
            <person name="Finnerty J.R."/>
            <person name="Technau U."/>
            <person name="Martindale M.Q."/>
            <person name="Rokhsar D.S."/>
        </authorList>
    </citation>
    <scope>NUCLEOTIDE SEQUENCE [LARGE SCALE GENOMIC DNA]</scope>
    <source>
        <strain evidence="2">CH2 X CH6</strain>
    </source>
</reference>
<dbReference type="SUPFAM" id="SSF51905">
    <property type="entry name" value="FAD/NAD(P)-binding domain"/>
    <property type="match status" value="1"/>
</dbReference>
<dbReference type="Gene3D" id="3.50.50.60">
    <property type="entry name" value="FAD/NAD(P)-binding domain"/>
    <property type="match status" value="1"/>
</dbReference>
<dbReference type="InParanoid" id="A7S3Z3"/>
<dbReference type="OMA" id="MDLHDKE"/>
<dbReference type="PANTHER" id="PTHR15192:SF8">
    <property type="entry name" value="FAD_NAD(P)-BINDING DOMAIN-CONTAINING PROTEIN"/>
    <property type="match status" value="1"/>
</dbReference>
<dbReference type="Proteomes" id="UP000001593">
    <property type="component" value="Unassembled WGS sequence"/>
</dbReference>
<dbReference type="PhylomeDB" id="A7S3Z3"/>
<dbReference type="PRINTS" id="PR00368">
    <property type="entry name" value="FADPNR"/>
</dbReference>
<dbReference type="EMBL" id="DS469575">
    <property type="protein sequence ID" value="EDO41573.1"/>
    <property type="molecule type" value="Genomic_DNA"/>
</dbReference>
<keyword evidence="2" id="KW-1185">Reference proteome</keyword>
<evidence type="ECO:0000313" key="1">
    <source>
        <dbReference type="EMBL" id="EDO41573.1"/>
    </source>
</evidence>
<dbReference type="InterPro" id="IPR029731">
    <property type="entry name" value="OSGIN1/2"/>
</dbReference>
<gene>
    <name evidence="1" type="ORF">NEMVEDRAFT_v1g229336</name>
</gene>
<accession>A7S3Z3</accession>
<dbReference type="Pfam" id="PF13738">
    <property type="entry name" value="Pyr_redox_3"/>
    <property type="match status" value="1"/>
</dbReference>
<dbReference type="AlphaFoldDB" id="A7S3Z3"/>
<protein>
    <submittedName>
        <fullName evidence="1">Uncharacterized protein</fullName>
    </submittedName>
</protein>
<dbReference type="InterPro" id="IPR036188">
    <property type="entry name" value="FAD/NAD-bd_sf"/>
</dbReference>
<proteinExistence type="predicted"/>
<name>A7S3Z3_NEMVE</name>
<sequence>MPLPGNGPNALALSYMLSGNWPYYMPHQHPDPLLDHKLCSESGKSLIEMDLDYLSEGLEGRSFNPVALLFDQLQRPNTDFGYDEGPCLKWLQHNSKSVNHLVLGTGPAGGSWHNMQGSQLTLSLNNWLELPGWEFQTWLREHRSTTSHIAEYYSDYVNKMGLAKNFWNNAKVLSVKRLHCLTKDFLGPYVLSDDRTSIWEIQGVKGSYPDKVEPFIVHAHNVVIATGNNIPKVLAIPGEDQPFVYHKMTDIDELVNKSELPLSEADPCLVVGAGLSAADAILALQSRGIPVIHSFRRAPKDPKIILNQLPGGAYREYASVSMMMRGDTTLSSSAYRSLPKTKLVEIRDKECILRNPDGTHFKQKVSYVFILIGASPDLSYLRGLSGLGLERDRPIDSKANPIDINPFTYESTNESGLYALGPLVGDNFVRFGMGGGLGIVNHIFRGDETEC</sequence>
<dbReference type="PANTHER" id="PTHR15192">
    <property type="entry name" value="PROTEIN CBG05349"/>
    <property type="match status" value="1"/>
</dbReference>